<dbReference type="HAMAP" id="MF_00337">
    <property type="entry name" value="Exonuc_7_S"/>
    <property type="match status" value="1"/>
</dbReference>
<accession>A0A2A2TNA9</accession>
<evidence type="ECO:0000256" key="5">
    <source>
        <dbReference type="ARBA" id="ARBA00022839"/>
    </source>
</evidence>
<comment type="similarity">
    <text evidence="1 6">Belongs to the XseB family.</text>
</comment>
<dbReference type="EMBL" id="NTFS01000030">
    <property type="protein sequence ID" value="PAX59922.1"/>
    <property type="molecule type" value="Genomic_DNA"/>
</dbReference>
<name>A0A2A2TNA9_9CYAN</name>
<comment type="caution">
    <text evidence="7">The sequence shown here is derived from an EMBL/GenBank/DDBJ whole genome shotgun (WGS) entry which is preliminary data.</text>
</comment>
<dbReference type="PANTHER" id="PTHR34137:SF1">
    <property type="entry name" value="EXODEOXYRIBONUCLEASE 7 SMALL SUBUNIT"/>
    <property type="match status" value="1"/>
</dbReference>
<dbReference type="Pfam" id="PF02609">
    <property type="entry name" value="Exonuc_VII_S"/>
    <property type="match status" value="1"/>
</dbReference>
<proteinExistence type="inferred from homology"/>
<reference evidence="7 8" key="1">
    <citation type="submission" date="2017-08" db="EMBL/GenBank/DDBJ databases">
        <title>Draft genome sequence of filamentous cyanobacterium Calothrix elsteri CCALA 953.</title>
        <authorList>
            <person name="Gagunashvili A.N."/>
            <person name="Elster J."/>
            <person name="Andresson O.S."/>
        </authorList>
    </citation>
    <scope>NUCLEOTIDE SEQUENCE [LARGE SCALE GENOMIC DNA]</scope>
    <source>
        <strain evidence="7 8">CCALA 953</strain>
    </source>
</reference>
<dbReference type="GO" id="GO:0005829">
    <property type="term" value="C:cytosol"/>
    <property type="evidence" value="ECO:0007669"/>
    <property type="project" value="TreeGrafter"/>
</dbReference>
<keyword evidence="4 6" id="KW-0378">Hydrolase</keyword>
<dbReference type="GO" id="GO:0008855">
    <property type="term" value="F:exodeoxyribonuclease VII activity"/>
    <property type="evidence" value="ECO:0007669"/>
    <property type="project" value="UniProtKB-UniRule"/>
</dbReference>
<comment type="catalytic activity">
    <reaction evidence="6">
        <text>Exonucleolytic cleavage in either 5'- to 3'- or 3'- to 5'-direction to yield nucleoside 5'-phosphates.</text>
        <dbReference type="EC" id="3.1.11.6"/>
    </reaction>
</comment>
<evidence type="ECO:0000256" key="4">
    <source>
        <dbReference type="ARBA" id="ARBA00022801"/>
    </source>
</evidence>
<dbReference type="Proteomes" id="UP000218238">
    <property type="component" value="Unassembled WGS sequence"/>
</dbReference>
<keyword evidence="8" id="KW-1185">Reference proteome</keyword>
<dbReference type="RefSeq" id="WP_095720572.1">
    <property type="nucleotide sequence ID" value="NZ_NTFS01000030.1"/>
</dbReference>
<dbReference type="OrthoDB" id="427334at2"/>
<dbReference type="InterPro" id="IPR037004">
    <property type="entry name" value="Exonuc_VII_ssu_sf"/>
</dbReference>
<dbReference type="PANTHER" id="PTHR34137">
    <property type="entry name" value="EXODEOXYRIBONUCLEASE 7 SMALL SUBUNIT"/>
    <property type="match status" value="1"/>
</dbReference>
<dbReference type="PIRSF" id="PIRSF006488">
    <property type="entry name" value="Exonuc_VII_S"/>
    <property type="match status" value="1"/>
</dbReference>
<dbReference type="EC" id="3.1.11.6" evidence="6"/>
<gene>
    <name evidence="6 7" type="primary">xseB</name>
    <name evidence="7" type="ORF">CK510_04605</name>
</gene>
<comment type="subcellular location">
    <subcellularLocation>
        <location evidence="6">Cytoplasm</location>
    </subcellularLocation>
</comment>
<dbReference type="SUPFAM" id="SSF116842">
    <property type="entry name" value="XseB-like"/>
    <property type="match status" value="1"/>
</dbReference>
<evidence type="ECO:0000256" key="1">
    <source>
        <dbReference type="ARBA" id="ARBA00009998"/>
    </source>
</evidence>
<keyword evidence="5 6" id="KW-0269">Exonuclease</keyword>
<dbReference type="AlphaFoldDB" id="A0A2A2TNA9"/>
<dbReference type="InterPro" id="IPR003761">
    <property type="entry name" value="Exonuc_VII_S"/>
</dbReference>
<dbReference type="GO" id="GO:0006308">
    <property type="term" value="P:DNA catabolic process"/>
    <property type="evidence" value="ECO:0007669"/>
    <property type="project" value="UniProtKB-UniRule"/>
</dbReference>
<evidence type="ECO:0000313" key="7">
    <source>
        <dbReference type="EMBL" id="PAX59922.1"/>
    </source>
</evidence>
<protein>
    <recommendedName>
        <fullName evidence="6">Exodeoxyribonuclease 7 small subunit</fullName>
        <ecNumber evidence="6">3.1.11.6</ecNumber>
    </recommendedName>
    <alternativeName>
        <fullName evidence="6">Exodeoxyribonuclease VII small subunit</fullName>
        <shortName evidence="6">Exonuclease VII small subunit</shortName>
    </alternativeName>
</protein>
<dbReference type="Gene3D" id="1.10.287.1040">
    <property type="entry name" value="Exonuclease VII, small subunit"/>
    <property type="match status" value="1"/>
</dbReference>
<comment type="function">
    <text evidence="6">Bidirectionally degrades single-stranded DNA into large acid-insoluble oligonucleotides, which are then degraded further into small acid-soluble oligonucleotides.</text>
</comment>
<evidence type="ECO:0000256" key="2">
    <source>
        <dbReference type="ARBA" id="ARBA00022490"/>
    </source>
</evidence>
<dbReference type="NCBIfam" id="TIGR01280">
    <property type="entry name" value="xseB"/>
    <property type="match status" value="1"/>
</dbReference>
<sequence length="74" mass="8575">MVKGKAGKKEDNWSYEEKVREVEEIITKIEAGDLDLVDVFSQFATAVEGLKQCDRFLQERQQQVDLLIETLQDE</sequence>
<keyword evidence="3 6" id="KW-0540">Nuclease</keyword>
<organism evidence="7 8">
    <name type="scientific">Brunnivagina elsteri CCALA 953</name>
    <dbReference type="NCBI Taxonomy" id="987040"/>
    <lineage>
        <taxon>Bacteria</taxon>
        <taxon>Bacillati</taxon>
        <taxon>Cyanobacteriota</taxon>
        <taxon>Cyanophyceae</taxon>
        <taxon>Nostocales</taxon>
        <taxon>Calotrichaceae</taxon>
        <taxon>Brunnivagina</taxon>
    </lineage>
</organism>
<evidence type="ECO:0000256" key="6">
    <source>
        <dbReference type="HAMAP-Rule" id="MF_00337"/>
    </source>
</evidence>
<evidence type="ECO:0000313" key="8">
    <source>
        <dbReference type="Proteomes" id="UP000218238"/>
    </source>
</evidence>
<comment type="subunit">
    <text evidence="6">Heterooligomer composed of large and small subunits.</text>
</comment>
<evidence type="ECO:0000256" key="3">
    <source>
        <dbReference type="ARBA" id="ARBA00022722"/>
    </source>
</evidence>
<dbReference type="GO" id="GO:0009318">
    <property type="term" value="C:exodeoxyribonuclease VII complex"/>
    <property type="evidence" value="ECO:0007669"/>
    <property type="project" value="UniProtKB-UniRule"/>
</dbReference>
<keyword evidence="2 6" id="KW-0963">Cytoplasm</keyword>